<evidence type="ECO:0000259" key="2">
    <source>
        <dbReference type="Pfam" id="PF07331"/>
    </source>
</evidence>
<keyword evidence="4" id="KW-1185">Reference proteome</keyword>
<evidence type="ECO:0000313" key="3">
    <source>
        <dbReference type="EMBL" id="SMC40093.1"/>
    </source>
</evidence>
<protein>
    <submittedName>
        <fullName evidence="3">Putative tricarboxylic transport membrane protein</fullName>
    </submittedName>
</protein>
<dbReference type="RefSeq" id="WP_084408810.1">
    <property type="nucleotide sequence ID" value="NZ_FWXR01000002.1"/>
</dbReference>
<dbReference type="Pfam" id="PF07331">
    <property type="entry name" value="TctB"/>
    <property type="match status" value="1"/>
</dbReference>
<dbReference type="InterPro" id="IPR009936">
    <property type="entry name" value="DUF1468"/>
</dbReference>
<feature type="transmembrane region" description="Helical" evidence="1">
    <location>
        <begin position="92"/>
        <end position="109"/>
    </location>
</feature>
<feature type="transmembrane region" description="Helical" evidence="1">
    <location>
        <begin position="116"/>
        <end position="133"/>
    </location>
</feature>
<gene>
    <name evidence="3" type="ORF">SAMN06297251_1028</name>
</gene>
<dbReference type="Proteomes" id="UP000192656">
    <property type="component" value="Unassembled WGS sequence"/>
</dbReference>
<feature type="domain" description="DUF1468" evidence="2">
    <location>
        <begin position="7"/>
        <end position="138"/>
    </location>
</feature>
<dbReference type="EMBL" id="FWXR01000002">
    <property type="protein sequence ID" value="SMC40093.1"/>
    <property type="molecule type" value="Genomic_DNA"/>
</dbReference>
<feature type="transmembrane region" description="Helical" evidence="1">
    <location>
        <begin position="68"/>
        <end position="86"/>
    </location>
</feature>
<dbReference type="OrthoDB" id="5519430at2"/>
<name>A0A1W1YVF7_9HYPH</name>
<keyword evidence="1" id="KW-0472">Membrane</keyword>
<dbReference type="AlphaFoldDB" id="A0A1W1YVF7"/>
<accession>A0A1W1YVF7</accession>
<evidence type="ECO:0000313" key="4">
    <source>
        <dbReference type="Proteomes" id="UP000192656"/>
    </source>
</evidence>
<reference evidence="3 4" key="1">
    <citation type="submission" date="2017-04" db="EMBL/GenBank/DDBJ databases">
        <authorList>
            <person name="Afonso C.L."/>
            <person name="Miller P.J."/>
            <person name="Scott M.A."/>
            <person name="Spackman E."/>
            <person name="Goraichik I."/>
            <person name="Dimitrov K.M."/>
            <person name="Suarez D.L."/>
            <person name="Swayne D.E."/>
        </authorList>
    </citation>
    <scope>NUCLEOTIDE SEQUENCE [LARGE SCALE GENOMIC DNA]</scope>
    <source>
        <strain evidence="3 4">CGMCC 1.10972</strain>
    </source>
</reference>
<keyword evidence="1" id="KW-1133">Transmembrane helix</keyword>
<organism evidence="3 4">
    <name type="scientific">Fulvimarina manganoxydans</name>
    <dbReference type="NCBI Taxonomy" id="937218"/>
    <lineage>
        <taxon>Bacteria</taxon>
        <taxon>Pseudomonadati</taxon>
        <taxon>Pseudomonadota</taxon>
        <taxon>Alphaproteobacteria</taxon>
        <taxon>Hyphomicrobiales</taxon>
        <taxon>Aurantimonadaceae</taxon>
        <taxon>Fulvimarina</taxon>
    </lineage>
</organism>
<sequence length="147" mass="16109">MADRLFAGALLIVAIAYTYIAFAILKAPFQYDPLGPESWPQILGCVAIPCILYVLWRPDVASFDLEMPTWARVGALFVLLMAYAWVFQPLGFILSTLIFCFLLSLMLGAKPLKAGLFGIVTGVAGYFVCTRLLELNLPAGKLFVGLL</sequence>
<proteinExistence type="predicted"/>
<evidence type="ECO:0000256" key="1">
    <source>
        <dbReference type="SAM" id="Phobius"/>
    </source>
</evidence>
<keyword evidence="1" id="KW-0812">Transmembrane</keyword>
<feature type="transmembrane region" description="Helical" evidence="1">
    <location>
        <begin position="39"/>
        <end position="56"/>
    </location>
</feature>
<dbReference type="STRING" id="937218.SAMN06297251_1028"/>